<name>A0A7J6W225_THATH</name>
<comment type="caution">
    <text evidence="1">The sequence shown here is derived from an EMBL/GenBank/DDBJ whole genome shotgun (WGS) entry which is preliminary data.</text>
</comment>
<dbReference type="Proteomes" id="UP000554482">
    <property type="component" value="Unassembled WGS sequence"/>
</dbReference>
<reference evidence="1 2" key="1">
    <citation type="submission" date="2020-06" db="EMBL/GenBank/DDBJ databases">
        <title>Transcriptomic and genomic resources for Thalictrum thalictroides and T. hernandezii: Facilitating candidate gene discovery in an emerging model plant lineage.</title>
        <authorList>
            <person name="Arias T."/>
            <person name="Riano-Pachon D.M."/>
            <person name="Di Stilio V.S."/>
        </authorList>
    </citation>
    <scope>NUCLEOTIDE SEQUENCE [LARGE SCALE GENOMIC DNA]</scope>
    <source>
        <strain evidence="2">cv. WT478/WT964</strain>
        <tissue evidence="1">Leaves</tissue>
    </source>
</reference>
<sequence>TNKQRESNQERERETQQVEVKRIELVVPENKQGYFVWSLRSCKTFTLQVLQ</sequence>
<organism evidence="1 2">
    <name type="scientific">Thalictrum thalictroides</name>
    <name type="common">Rue-anemone</name>
    <name type="synonym">Anemone thalictroides</name>
    <dbReference type="NCBI Taxonomy" id="46969"/>
    <lineage>
        <taxon>Eukaryota</taxon>
        <taxon>Viridiplantae</taxon>
        <taxon>Streptophyta</taxon>
        <taxon>Embryophyta</taxon>
        <taxon>Tracheophyta</taxon>
        <taxon>Spermatophyta</taxon>
        <taxon>Magnoliopsida</taxon>
        <taxon>Ranunculales</taxon>
        <taxon>Ranunculaceae</taxon>
        <taxon>Thalictroideae</taxon>
        <taxon>Thalictrum</taxon>
    </lineage>
</organism>
<evidence type="ECO:0000313" key="1">
    <source>
        <dbReference type="EMBL" id="KAF5190582.1"/>
    </source>
</evidence>
<proteinExistence type="predicted"/>
<dbReference type="EMBL" id="JABWDY010023967">
    <property type="protein sequence ID" value="KAF5190582.1"/>
    <property type="molecule type" value="Genomic_DNA"/>
</dbReference>
<keyword evidence="2" id="KW-1185">Reference proteome</keyword>
<gene>
    <name evidence="1" type="ORF">FRX31_019832</name>
</gene>
<feature type="non-terminal residue" evidence="1">
    <location>
        <position position="1"/>
    </location>
</feature>
<evidence type="ECO:0000313" key="2">
    <source>
        <dbReference type="Proteomes" id="UP000554482"/>
    </source>
</evidence>
<dbReference type="AlphaFoldDB" id="A0A7J6W225"/>
<protein>
    <submittedName>
        <fullName evidence="1">Uncharacterized protein</fullName>
    </submittedName>
</protein>
<accession>A0A7J6W225</accession>